<name>A0A815KSY0_9BILA</name>
<accession>A0A815KSY0</accession>
<evidence type="ECO:0000313" key="1">
    <source>
        <dbReference type="EMBL" id="CAF1400368.1"/>
    </source>
</evidence>
<dbReference type="EMBL" id="CAJNOW010003942">
    <property type="protein sequence ID" value="CAF1400368.1"/>
    <property type="molecule type" value="Genomic_DNA"/>
</dbReference>
<comment type="caution">
    <text evidence="1">The sequence shown here is derived from an EMBL/GenBank/DDBJ whole genome shotgun (WGS) entry which is preliminary data.</text>
</comment>
<sequence>MDSLSTPPISNDFVITDETSITSETSTLEDIAEKVHVVADKQAKERNLTTSVILDRLPPIDICVFGRSGIGKSQFIKAITGTLQLRFWDTKGFDSWLDIDFVHNLFNDMKEQGINPIFIIYCAAAGGRVDSDIVAGILKNFQEKAIPICYVITNIYGASAEQLQGQIDGGRYIMDAIFGPVSVSTGKLCYHYGHSLDSSDSGSPSKQGILVGVNSRDFSNIMGTMPILNIHELMDFLANNLNDEDFCKFVALTMSNRDFWDRVSDAVRSRVQKASDTMSKWKLKTISFFKRLFGFEKFS</sequence>
<gene>
    <name evidence="1" type="ORF">KQP761_LOCUS9683</name>
</gene>
<dbReference type="AlphaFoldDB" id="A0A815KSY0"/>
<reference evidence="1" key="1">
    <citation type="submission" date="2021-02" db="EMBL/GenBank/DDBJ databases">
        <authorList>
            <person name="Nowell W R."/>
        </authorList>
    </citation>
    <scope>NUCLEOTIDE SEQUENCE</scope>
</reference>
<dbReference type="OrthoDB" id="10047141at2759"/>
<protein>
    <submittedName>
        <fullName evidence="1">Uncharacterized protein</fullName>
    </submittedName>
</protein>
<organism evidence="1 2">
    <name type="scientific">Rotaria magnacalcarata</name>
    <dbReference type="NCBI Taxonomy" id="392030"/>
    <lineage>
        <taxon>Eukaryota</taxon>
        <taxon>Metazoa</taxon>
        <taxon>Spiralia</taxon>
        <taxon>Gnathifera</taxon>
        <taxon>Rotifera</taxon>
        <taxon>Eurotatoria</taxon>
        <taxon>Bdelloidea</taxon>
        <taxon>Philodinida</taxon>
        <taxon>Philodinidae</taxon>
        <taxon>Rotaria</taxon>
    </lineage>
</organism>
<evidence type="ECO:0000313" key="2">
    <source>
        <dbReference type="Proteomes" id="UP000663834"/>
    </source>
</evidence>
<dbReference type="SUPFAM" id="SSF52540">
    <property type="entry name" value="P-loop containing nucleoside triphosphate hydrolases"/>
    <property type="match status" value="1"/>
</dbReference>
<proteinExistence type="predicted"/>
<dbReference type="InterPro" id="IPR027417">
    <property type="entry name" value="P-loop_NTPase"/>
</dbReference>
<dbReference type="Proteomes" id="UP000663834">
    <property type="component" value="Unassembled WGS sequence"/>
</dbReference>
<dbReference type="Gene3D" id="3.40.50.300">
    <property type="entry name" value="P-loop containing nucleotide triphosphate hydrolases"/>
    <property type="match status" value="1"/>
</dbReference>